<keyword evidence="11" id="KW-1185">Reference proteome</keyword>
<dbReference type="PANTHER" id="PTHR43390">
    <property type="entry name" value="SIGNAL PEPTIDASE I"/>
    <property type="match status" value="1"/>
</dbReference>
<evidence type="ECO:0000256" key="4">
    <source>
        <dbReference type="ARBA" id="ARBA00013208"/>
    </source>
</evidence>
<evidence type="ECO:0000256" key="2">
    <source>
        <dbReference type="ARBA" id="ARBA00004401"/>
    </source>
</evidence>
<protein>
    <recommendedName>
        <fullName evidence="4 7">Signal peptidase I</fullName>
        <ecNumber evidence="4 7">3.4.21.89</ecNumber>
    </recommendedName>
</protein>
<comment type="similarity">
    <text evidence="3 7">Belongs to the peptidase S26 family.</text>
</comment>
<dbReference type="GO" id="GO:0009003">
    <property type="term" value="F:signal peptidase activity"/>
    <property type="evidence" value="ECO:0007669"/>
    <property type="project" value="UniProtKB-EC"/>
</dbReference>
<feature type="active site" evidence="6">
    <location>
        <position position="150"/>
    </location>
</feature>
<dbReference type="SUPFAM" id="SSF51306">
    <property type="entry name" value="LexA/Signal peptidase"/>
    <property type="match status" value="1"/>
</dbReference>
<dbReference type="Pfam" id="PF10502">
    <property type="entry name" value="Peptidase_S26"/>
    <property type="match status" value="1"/>
</dbReference>
<keyword evidence="7" id="KW-0472">Membrane</keyword>
<feature type="region of interest" description="Disordered" evidence="8">
    <location>
        <begin position="1"/>
        <end position="43"/>
    </location>
</feature>
<comment type="caution">
    <text evidence="10">The sequence shown here is derived from an EMBL/GenBank/DDBJ whole genome shotgun (WGS) entry which is preliminary data.</text>
</comment>
<dbReference type="InterPro" id="IPR019758">
    <property type="entry name" value="Pept_S26A_signal_pept_1_CS"/>
</dbReference>
<dbReference type="InterPro" id="IPR036286">
    <property type="entry name" value="LexA/Signal_pep-like_sf"/>
</dbReference>
<feature type="active site" evidence="6">
    <location>
        <position position="81"/>
    </location>
</feature>
<evidence type="ECO:0000313" key="11">
    <source>
        <dbReference type="Proteomes" id="UP000293291"/>
    </source>
</evidence>
<dbReference type="InterPro" id="IPR019533">
    <property type="entry name" value="Peptidase_S26"/>
</dbReference>
<sequence>MTSDDRGSTSVSMDEEPRSSHAGEPVGDDVVSGDGEHRTRRGKRKQLPLWQETILLLGVALVLAVVIKTFFVQAFYIPSESMEPGLILNDRILIEKVSYWGDEAPGRGDVVVFKDPGGWLPPMDSAGPTNPVAKVMAKIGLYPTGGHLVKRVIGVAGDTIECCDDRGRLIVNGQPLVEGAYVKRGGAACNGPMPTNSACDEKWSVGPIPDGHIFVMGDNRSRSADSSQKMCQSDETECVPGDEFVPVDLVVGKVFVLLWPADRFRWDTRPATFEDVPDPAP</sequence>
<dbReference type="CDD" id="cd06530">
    <property type="entry name" value="S26_SPase_I"/>
    <property type="match status" value="1"/>
</dbReference>
<evidence type="ECO:0000256" key="8">
    <source>
        <dbReference type="SAM" id="MobiDB-lite"/>
    </source>
</evidence>
<keyword evidence="7" id="KW-1133">Transmembrane helix</keyword>
<evidence type="ECO:0000256" key="6">
    <source>
        <dbReference type="PIRSR" id="PIRSR600223-1"/>
    </source>
</evidence>
<dbReference type="InterPro" id="IPR000223">
    <property type="entry name" value="Pept_S26A_signal_pept_1"/>
</dbReference>
<evidence type="ECO:0000256" key="7">
    <source>
        <dbReference type="RuleBase" id="RU362042"/>
    </source>
</evidence>
<name>A0A4Q2SDJ2_9ACTN</name>
<dbReference type="GO" id="GO:0004252">
    <property type="term" value="F:serine-type endopeptidase activity"/>
    <property type="evidence" value="ECO:0007669"/>
    <property type="project" value="InterPro"/>
</dbReference>
<dbReference type="PRINTS" id="PR00727">
    <property type="entry name" value="LEADERPTASE"/>
</dbReference>
<dbReference type="EMBL" id="SDWU01000008">
    <property type="protein sequence ID" value="RYC02791.1"/>
    <property type="molecule type" value="Genomic_DNA"/>
</dbReference>
<dbReference type="AlphaFoldDB" id="A0A4Q2SDJ2"/>
<comment type="subcellular location">
    <subcellularLocation>
        <location evidence="2">Cell membrane</location>
        <topology evidence="2">Single-pass type II membrane protein</topology>
    </subcellularLocation>
    <subcellularLocation>
        <location evidence="7">Membrane</location>
        <topology evidence="7">Single-pass type II membrane protein</topology>
    </subcellularLocation>
</comment>
<dbReference type="NCBIfam" id="TIGR02227">
    <property type="entry name" value="sigpep_I_bact"/>
    <property type="match status" value="1"/>
</dbReference>
<evidence type="ECO:0000256" key="5">
    <source>
        <dbReference type="ARBA" id="ARBA00022801"/>
    </source>
</evidence>
<dbReference type="Proteomes" id="UP000293291">
    <property type="component" value="Unassembled WGS sequence"/>
</dbReference>
<keyword evidence="7" id="KW-0812">Transmembrane</keyword>
<evidence type="ECO:0000256" key="1">
    <source>
        <dbReference type="ARBA" id="ARBA00000677"/>
    </source>
</evidence>
<dbReference type="GO" id="GO:0005886">
    <property type="term" value="C:plasma membrane"/>
    <property type="evidence" value="ECO:0007669"/>
    <property type="project" value="UniProtKB-SubCell"/>
</dbReference>
<keyword evidence="5 7" id="KW-0378">Hydrolase</keyword>
<evidence type="ECO:0000313" key="10">
    <source>
        <dbReference type="EMBL" id="RYC02791.1"/>
    </source>
</evidence>
<gene>
    <name evidence="10" type="primary">lepB</name>
    <name evidence="10" type="ORF">EUA07_08640</name>
</gene>
<dbReference type="EC" id="3.4.21.89" evidence="4 7"/>
<dbReference type="PANTHER" id="PTHR43390:SF1">
    <property type="entry name" value="CHLOROPLAST PROCESSING PEPTIDASE"/>
    <property type="match status" value="1"/>
</dbReference>
<accession>A0A4Q2SDJ2</accession>
<reference evidence="10 11" key="1">
    <citation type="submission" date="2019-01" db="EMBL/GenBank/DDBJ databases">
        <title>Novel species of Nocardioides.</title>
        <authorList>
            <person name="Liu Q."/>
            <person name="Xin Y.-H."/>
        </authorList>
    </citation>
    <scope>NUCLEOTIDE SEQUENCE [LARGE SCALE GENOMIC DNA]</scope>
    <source>
        <strain evidence="10 11">CGMCC 4.6875</strain>
    </source>
</reference>
<organism evidence="10 11">
    <name type="scientific">Nocardioides ganghwensis</name>
    <dbReference type="NCBI Taxonomy" id="252230"/>
    <lineage>
        <taxon>Bacteria</taxon>
        <taxon>Bacillati</taxon>
        <taxon>Actinomycetota</taxon>
        <taxon>Actinomycetes</taxon>
        <taxon>Propionibacteriales</taxon>
        <taxon>Nocardioidaceae</taxon>
        <taxon>Nocardioides</taxon>
    </lineage>
</organism>
<evidence type="ECO:0000256" key="3">
    <source>
        <dbReference type="ARBA" id="ARBA00009370"/>
    </source>
</evidence>
<feature type="transmembrane region" description="Helical" evidence="7">
    <location>
        <begin position="53"/>
        <end position="76"/>
    </location>
</feature>
<comment type="catalytic activity">
    <reaction evidence="1 7">
        <text>Cleavage of hydrophobic, N-terminal signal or leader sequences from secreted and periplasmic proteins.</text>
        <dbReference type="EC" id="3.4.21.89"/>
    </reaction>
</comment>
<dbReference type="OrthoDB" id="9815782at2"/>
<dbReference type="Gene3D" id="2.10.109.10">
    <property type="entry name" value="Umud Fragment, subunit A"/>
    <property type="match status" value="1"/>
</dbReference>
<dbReference type="GO" id="GO:0006465">
    <property type="term" value="P:signal peptide processing"/>
    <property type="evidence" value="ECO:0007669"/>
    <property type="project" value="InterPro"/>
</dbReference>
<dbReference type="PROSITE" id="PS00761">
    <property type="entry name" value="SPASE_I_3"/>
    <property type="match status" value="1"/>
</dbReference>
<feature type="domain" description="Peptidase S26" evidence="9">
    <location>
        <begin position="51"/>
        <end position="259"/>
    </location>
</feature>
<keyword evidence="7" id="KW-0645">Protease</keyword>
<proteinExistence type="inferred from homology"/>
<evidence type="ECO:0000259" key="9">
    <source>
        <dbReference type="Pfam" id="PF10502"/>
    </source>
</evidence>